<feature type="chain" id="PRO_5032402815" description="Peptidase inhibitor family I36 protein" evidence="1">
    <location>
        <begin position="31"/>
        <end position="127"/>
    </location>
</feature>
<evidence type="ECO:0000256" key="1">
    <source>
        <dbReference type="SAM" id="SignalP"/>
    </source>
</evidence>
<proteinExistence type="predicted"/>
<keyword evidence="3" id="KW-1185">Reference proteome</keyword>
<keyword evidence="1" id="KW-0732">Signal</keyword>
<protein>
    <recommendedName>
        <fullName evidence="4">Peptidase inhibitor family I36 protein</fullName>
    </recommendedName>
</protein>
<gene>
    <name evidence="2" type="ORF">HNR25_003437</name>
</gene>
<dbReference type="Proteomes" id="UP000578077">
    <property type="component" value="Unassembled WGS sequence"/>
</dbReference>
<accession>A0A841E9J9</accession>
<comment type="caution">
    <text evidence="2">The sequence shown here is derived from an EMBL/GenBank/DDBJ whole genome shotgun (WGS) entry which is preliminary data.</text>
</comment>
<organism evidence="2 3">
    <name type="scientific">Streptomonospora salina</name>
    <dbReference type="NCBI Taxonomy" id="104205"/>
    <lineage>
        <taxon>Bacteria</taxon>
        <taxon>Bacillati</taxon>
        <taxon>Actinomycetota</taxon>
        <taxon>Actinomycetes</taxon>
        <taxon>Streptosporangiales</taxon>
        <taxon>Nocardiopsidaceae</taxon>
        <taxon>Streptomonospora</taxon>
    </lineage>
</organism>
<name>A0A841E9J9_9ACTN</name>
<feature type="signal peptide" evidence="1">
    <location>
        <begin position="1"/>
        <end position="30"/>
    </location>
</feature>
<sequence>MRIGSRIASVAATVALTAGAGLALATPAAAAGDCWYSDGKWWCNNVSGAPVYGTVGNGTGFQPDPDNVVGYMNTNPSWFDCRRKSFHYVGGPHPYRWELTVADNGELGFMKDTDIASETDPLPVCFQ</sequence>
<dbReference type="AlphaFoldDB" id="A0A841E9J9"/>
<evidence type="ECO:0008006" key="4">
    <source>
        <dbReference type="Google" id="ProtNLM"/>
    </source>
</evidence>
<dbReference type="RefSeq" id="WP_221457646.1">
    <property type="nucleotide sequence ID" value="NZ_BAABKT010000039.1"/>
</dbReference>
<evidence type="ECO:0000313" key="2">
    <source>
        <dbReference type="EMBL" id="MBB5999686.1"/>
    </source>
</evidence>
<evidence type="ECO:0000313" key="3">
    <source>
        <dbReference type="Proteomes" id="UP000578077"/>
    </source>
</evidence>
<reference evidence="2 3" key="1">
    <citation type="submission" date="2020-08" db="EMBL/GenBank/DDBJ databases">
        <title>Sequencing the genomes of 1000 actinobacteria strains.</title>
        <authorList>
            <person name="Klenk H.-P."/>
        </authorList>
    </citation>
    <scope>NUCLEOTIDE SEQUENCE [LARGE SCALE GENOMIC DNA]</scope>
    <source>
        <strain evidence="2 3">DSM 44593</strain>
    </source>
</reference>
<dbReference type="EMBL" id="JACHLY010000001">
    <property type="protein sequence ID" value="MBB5999686.1"/>
    <property type="molecule type" value="Genomic_DNA"/>
</dbReference>